<feature type="transmembrane region" description="Helical" evidence="1">
    <location>
        <begin position="76"/>
        <end position="100"/>
    </location>
</feature>
<name>A0A1G8Y4K4_9FLAO</name>
<dbReference type="GO" id="GO:0016020">
    <property type="term" value="C:membrane"/>
    <property type="evidence" value="ECO:0007669"/>
    <property type="project" value="InterPro"/>
</dbReference>
<dbReference type="Pfam" id="PF06580">
    <property type="entry name" value="His_kinase"/>
    <property type="match status" value="1"/>
</dbReference>
<dbReference type="STRING" id="1128970.SAMN04487935_2189"/>
<evidence type="ECO:0000313" key="3">
    <source>
        <dbReference type="EMBL" id="SDJ97758.1"/>
    </source>
</evidence>
<keyword evidence="4" id="KW-1185">Reference proteome</keyword>
<dbReference type="InterPro" id="IPR010559">
    <property type="entry name" value="Sig_transdc_His_kin_internal"/>
</dbReference>
<dbReference type="Gene3D" id="3.30.565.10">
    <property type="entry name" value="Histidine kinase-like ATPase, C-terminal domain"/>
    <property type="match status" value="1"/>
</dbReference>
<evidence type="ECO:0000256" key="1">
    <source>
        <dbReference type="SAM" id="Phobius"/>
    </source>
</evidence>
<proteinExistence type="predicted"/>
<feature type="transmembrane region" description="Helical" evidence="1">
    <location>
        <begin position="7"/>
        <end position="28"/>
    </location>
</feature>
<dbReference type="GO" id="GO:0000155">
    <property type="term" value="F:phosphorelay sensor kinase activity"/>
    <property type="evidence" value="ECO:0007669"/>
    <property type="project" value="InterPro"/>
</dbReference>
<dbReference type="AlphaFoldDB" id="A0A1G8Y4K4"/>
<gene>
    <name evidence="3" type="ORF">SAMN04487935_2189</name>
</gene>
<organism evidence="3 4">
    <name type="scientific">Flavobacterium noncentrifugens</name>
    <dbReference type="NCBI Taxonomy" id="1128970"/>
    <lineage>
        <taxon>Bacteria</taxon>
        <taxon>Pseudomonadati</taxon>
        <taxon>Bacteroidota</taxon>
        <taxon>Flavobacteriia</taxon>
        <taxon>Flavobacteriales</taxon>
        <taxon>Flavobacteriaceae</taxon>
        <taxon>Flavobacterium</taxon>
    </lineage>
</organism>
<keyword evidence="3" id="KW-0418">Kinase</keyword>
<evidence type="ECO:0000259" key="2">
    <source>
        <dbReference type="Pfam" id="PF06580"/>
    </source>
</evidence>
<sequence length="345" mass="39258">MRKSVILVIHIGFWISYLLLLFIIVKAATQGFSSDFNFVYIIKLGIPFVIFPSFSVFYISYFFLFPKYIQTRKIALSFFFGSLISVGSAIVASLLINLLFGTKMMFKGGYSSYIEETVSIALIGFAAGIMSIIIKGFITWYDEIKVKEELNFKNHQIELALVKSQLDPHFLFNTINNIDVLILKSPELASEYLNKLSDILRFMLFETKTEKIALSKEIAYIEKYIALQKIRTSNAHFVNFTVNGATSNQKIPSMLIIPFIENAFKHVSNKKTENAIIISLLVEGKTIVFECENKYNENGKPTLESNGLGNELIAKRIELLYPKKHTLAITNQKNTYKVKLVLSND</sequence>
<evidence type="ECO:0000313" key="4">
    <source>
        <dbReference type="Proteomes" id="UP000199580"/>
    </source>
</evidence>
<dbReference type="InterPro" id="IPR050640">
    <property type="entry name" value="Bact_2-comp_sensor_kinase"/>
</dbReference>
<keyword evidence="1" id="KW-0812">Transmembrane</keyword>
<keyword evidence="1" id="KW-1133">Transmembrane helix</keyword>
<dbReference type="Proteomes" id="UP000199580">
    <property type="component" value="Unassembled WGS sequence"/>
</dbReference>
<dbReference type="EMBL" id="FNEZ01000003">
    <property type="protein sequence ID" value="SDJ97758.1"/>
    <property type="molecule type" value="Genomic_DNA"/>
</dbReference>
<protein>
    <submittedName>
        <fullName evidence="3">Histidine kinase</fullName>
    </submittedName>
</protein>
<dbReference type="PANTHER" id="PTHR34220">
    <property type="entry name" value="SENSOR HISTIDINE KINASE YPDA"/>
    <property type="match status" value="1"/>
</dbReference>
<dbReference type="OrthoDB" id="9809908at2"/>
<dbReference type="InterPro" id="IPR036890">
    <property type="entry name" value="HATPase_C_sf"/>
</dbReference>
<keyword evidence="3" id="KW-0808">Transferase</keyword>
<reference evidence="3 4" key="1">
    <citation type="submission" date="2016-10" db="EMBL/GenBank/DDBJ databases">
        <authorList>
            <person name="de Groot N.N."/>
        </authorList>
    </citation>
    <scope>NUCLEOTIDE SEQUENCE [LARGE SCALE GENOMIC DNA]</scope>
    <source>
        <strain evidence="3 4">CGMCC 1.10076</strain>
    </source>
</reference>
<feature type="transmembrane region" description="Helical" evidence="1">
    <location>
        <begin position="120"/>
        <end position="141"/>
    </location>
</feature>
<dbReference type="PANTHER" id="PTHR34220:SF7">
    <property type="entry name" value="SENSOR HISTIDINE KINASE YPDA"/>
    <property type="match status" value="1"/>
</dbReference>
<feature type="transmembrane region" description="Helical" evidence="1">
    <location>
        <begin position="40"/>
        <end position="64"/>
    </location>
</feature>
<keyword evidence="1" id="KW-0472">Membrane</keyword>
<feature type="domain" description="Signal transduction histidine kinase internal region" evidence="2">
    <location>
        <begin position="158"/>
        <end position="234"/>
    </location>
</feature>
<accession>A0A1G8Y4K4</accession>